<evidence type="ECO:0000256" key="3">
    <source>
        <dbReference type="ARBA" id="ARBA00023163"/>
    </source>
</evidence>
<evidence type="ECO:0000256" key="4">
    <source>
        <dbReference type="ARBA" id="ARBA00023242"/>
    </source>
</evidence>
<evidence type="ECO:0000259" key="6">
    <source>
        <dbReference type="PROSITE" id="PS51294"/>
    </source>
</evidence>
<dbReference type="SUPFAM" id="SSF46689">
    <property type="entry name" value="Homeodomain-like"/>
    <property type="match status" value="1"/>
</dbReference>
<comment type="caution">
    <text evidence="7">The sequence shown here is derived from an EMBL/GenBank/DDBJ whole genome shotgun (WGS) entry which is preliminary data.</text>
</comment>
<dbReference type="Gene3D" id="1.10.10.60">
    <property type="entry name" value="Homeodomain-like"/>
    <property type="match status" value="1"/>
</dbReference>
<feature type="compositionally biased region" description="Low complexity" evidence="5">
    <location>
        <begin position="8"/>
        <end position="17"/>
    </location>
</feature>
<feature type="region of interest" description="Disordered" evidence="5">
    <location>
        <begin position="1"/>
        <end position="26"/>
    </location>
</feature>
<dbReference type="InterPro" id="IPR001005">
    <property type="entry name" value="SANT/Myb"/>
</dbReference>
<keyword evidence="3" id="KW-0804">Transcription</keyword>
<evidence type="ECO:0000256" key="1">
    <source>
        <dbReference type="ARBA" id="ARBA00004123"/>
    </source>
</evidence>
<feature type="domain" description="HTH myb-type" evidence="6">
    <location>
        <begin position="54"/>
        <end position="110"/>
    </location>
</feature>
<reference evidence="7 8" key="1">
    <citation type="submission" date="2024-02" db="EMBL/GenBank/DDBJ databases">
        <authorList>
            <person name="Vignale AGUSTIN F."/>
            <person name="Sosa J E."/>
            <person name="Modenutti C."/>
        </authorList>
    </citation>
    <scope>NUCLEOTIDE SEQUENCE [LARGE SCALE GENOMIC DNA]</scope>
</reference>
<dbReference type="FunFam" id="1.10.10.60:FF:000007">
    <property type="entry name" value="Two-component response regulator"/>
    <property type="match status" value="1"/>
</dbReference>
<evidence type="ECO:0000256" key="2">
    <source>
        <dbReference type="ARBA" id="ARBA00023015"/>
    </source>
</evidence>
<sequence>MKRLDCESSLTGSSSSSIDTMGGPTELSMRVSRQRKDDMLPEMGLKPGVRPYVRSKMPRLKWTHDLHQCFVHAVEQLGATPKLLLQLMDVKGLTISHVKSHLQMYRSMKHEQMIHEVEAAANKNIKMQGISNLNYFPISEHIYPCGSVNNNPLPHRSYGTGYFEELRKEMPDNMQGKKVTMPSGFKPNSSNMFKDFPNGCNSQGCNENGGLVDTTDYKNKHCTFATRTAGDFGSIMSWSSNSKASETYVTTDVDDVSLELTLG</sequence>
<comment type="subcellular location">
    <subcellularLocation>
        <location evidence="1">Nucleus</location>
    </subcellularLocation>
</comment>
<dbReference type="PROSITE" id="PS51294">
    <property type="entry name" value="HTH_MYB"/>
    <property type="match status" value="1"/>
</dbReference>
<dbReference type="PANTHER" id="PTHR31314:SF84">
    <property type="entry name" value="HOMEODOMAIN-LIKE SUPERFAMILY PROTEIN-RELATED"/>
    <property type="match status" value="1"/>
</dbReference>
<keyword evidence="8" id="KW-1185">Reference proteome</keyword>
<dbReference type="AlphaFoldDB" id="A0ABC8U2S6"/>
<dbReference type="InterPro" id="IPR017930">
    <property type="entry name" value="Myb_dom"/>
</dbReference>
<dbReference type="PANTHER" id="PTHR31314">
    <property type="entry name" value="MYB FAMILY TRANSCRIPTION FACTOR PHL7-LIKE"/>
    <property type="match status" value="1"/>
</dbReference>
<dbReference type="EMBL" id="CAUOFW020006736">
    <property type="protein sequence ID" value="CAK9176059.1"/>
    <property type="molecule type" value="Genomic_DNA"/>
</dbReference>
<accession>A0ABC8U2S6</accession>
<dbReference type="NCBIfam" id="TIGR01557">
    <property type="entry name" value="myb_SHAQKYF"/>
    <property type="match status" value="1"/>
</dbReference>
<dbReference type="InterPro" id="IPR006447">
    <property type="entry name" value="Myb_dom_plants"/>
</dbReference>
<dbReference type="GO" id="GO:0005634">
    <property type="term" value="C:nucleus"/>
    <property type="evidence" value="ECO:0007669"/>
    <property type="project" value="UniProtKB-SubCell"/>
</dbReference>
<evidence type="ECO:0000313" key="8">
    <source>
        <dbReference type="Proteomes" id="UP001642360"/>
    </source>
</evidence>
<evidence type="ECO:0000256" key="5">
    <source>
        <dbReference type="SAM" id="MobiDB-lite"/>
    </source>
</evidence>
<dbReference type="InterPro" id="IPR009057">
    <property type="entry name" value="Homeodomain-like_sf"/>
</dbReference>
<evidence type="ECO:0000313" key="7">
    <source>
        <dbReference type="EMBL" id="CAK9176059.1"/>
    </source>
</evidence>
<keyword evidence="2" id="KW-0805">Transcription regulation</keyword>
<keyword evidence="4" id="KW-0539">Nucleus</keyword>
<gene>
    <name evidence="7" type="ORF">ILEXP_LOCUS45896</name>
</gene>
<protein>
    <recommendedName>
        <fullName evidence="6">HTH myb-type domain-containing protein</fullName>
    </recommendedName>
</protein>
<organism evidence="7 8">
    <name type="scientific">Ilex paraguariensis</name>
    <name type="common">yerba mate</name>
    <dbReference type="NCBI Taxonomy" id="185542"/>
    <lineage>
        <taxon>Eukaryota</taxon>
        <taxon>Viridiplantae</taxon>
        <taxon>Streptophyta</taxon>
        <taxon>Embryophyta</taxon>
        <taxon>Tracheophyta</taxon>
        <taxon>Spermatophyta</taxon>
        <taxon>Magnoliopsida</taxon>
        <taxon>eudicotyledons</taxon>
        <taxon>Gunneridae</taxon>
        <taxon>Pentapetalae</taxon>
        <taxon>asterids</taxon>
        <taxon>campanulids</taxon>
        <taxon>Aquifoliales</taxon>
        <taxon>Aquifoliaceae</taxon>
        <taxon>Ilex</taxon>
    </lineage>
</organism>
<dbReference type="InterPro" id="IPR046955">
    <property type="entry name" value="PHR1-like"/>
</dbReference>
<proteinExistence type="predicted"/>
<name>A0ABC8U2S6_9AQUA</name>
<dbReference type="Proteomes" id="UP001642360">
    <property type="component" value="Unassembled WGS sequence"/>
</dbReference>
<dbReference type="Pfam" id="PF00249">
    <property type="entry name" value="Myb_DNA-binding"/>
    <property type="match status" value="1"/>
</dbReference>